<feature type="transmembrane region" description="Helical" evidence="1">
    <location>
        <begin position="21"/>
        <end position="40"/>
    </location>
</feature>
<feature type="transmembrane region" description="Helical" evidence="1">
    <location>
        <begin position="72"/>
        <end position="95"/>
    </location>
</feature>
<feature type="transmembrane region" description="Helical" evidence="1">
    <location>
        <begin position="141"/>
        <end position="159"/>
    </location>
</feature>
<protein>
    <submittedName>
        <fullName evidence="2">Unannotated protein</fullName>
    </submittedName>
</protein>
<dbReference type="Pfam" id="PF18761">
    <property type="entry name" value="Heliorhodopsin"/>
    <property type="match status" value="1"/>
</dbReference>
<feature type="transmembrane region" description="Helical" evidence="1">
    <location>
        <begin position="198"/>
        <end position="216"/>
    </location>
</feature>
<keyword evidence="1" id="KW-0472">Membrane</keyword>
<dbReference type="EMBL" id="CAEZZX010000034">
    <property type="protein sequence ID" value="CAB4773326.1"/>
    <property type="molecule type" value="Genomic_DNA"/>
</dbReference>
<accession>A0A6J6VP67</accession>
<dbReference type="AlphaFoldDB" id="A0A6J6VP67"/>
<evidence type="ECO:0000313" key="2">
    <source>
        <dbReference type="EMBL" id="CAB4773326.1"/>
    </source>
</evidence>
<feature type="transmembrane region" description="Helical" evidence="1">
    <location>
        <begin position="116"/>
        <end position="135"/>
    </location>
</feature>
<keyword evidence="1" id="KW-1133">Transmembrane helix</keyword>
<organism evidence="2">
    <name type="scientific">freshwater metagenome</name>
    <dbReference type="NCBI Taxonomy" id="449393"/>
    <lineage>
        <taxon>unclassified sequences</taxon>
        <taxon>metagenomes</taxon>
        <taxon>ecological metagenomes</taxon>
    </lineage>
</organism>
<sequence>MTEATLTPTTEPDNSARYRRLRLFNICVGLAFVAQIAVILKLSKPLSIPLVLGYLNRDPLLKPELIAKPVEVISIGIASSVAIFLACAALDHLLVAFPLRSWYERQLGRRANYARWIEYTFSSSLMVALIVVVVGVRDLGAIIAIISTNSAMILFGLLMERKETPGKADWSAFWFSSAVSLAPWIIISLFLAHATPPAFVYVIVIVQFVLFFSFAANMGLQYKQVGKWKDYIYGEYAYIILSIVAKSLLAWLIFANVLRPASS</sequence>
<reference evidence="2" key="1">
    <citation type="submission" date="2020-05" db="EMBL/GenBank/DDBJ databases">
        <authorList>
            <person name="Chiriac C."/>
            <person name="Salcher M."/>
            <person name="Ghai R."/>
            <person name="Kavagutti S V."/>
        </authorList>
    </citation>
    <scope>NUCLEOTIDE SEQUENCE</scope>
</reference>
<dbReference type="InterPro" id="IPR041113">
    <property type="entry name" value="Heliorhodopsin"/>
</dbReference>
<feature type="transmembrane region" description="Helical" evidence="1">
    <location>
        <begin position="171"/>
        <end position="192"/>
    </location>
</feature>
<gene>
    <name evidence="2" type="ORF">UFOPK2938_00274</name>
</gene>
<dbReference type="Gene3D" id="1.20.1070.10">
    <property type="entry name" value="Rhodopsin 7-helix transmembrane proteins"/>
    <property type="match status" value="1"/>
</dbReference>
<feature type="transmembrane region" description="Helical" evidence="1">
    <location>
        <begin position="236"/>
        <end position="258"/>
    </location>
</feature>
<keyword evidence="1" id="KW-0812">Transmembrane</keyword>
<proteinExistence type="predicted"/>
<dbReference type="NCBIfam" id="NF038020">
    <property type="entry name" value="HeR"/>
    <property type="match status" value="1"/>
</dbReference>
<name>A0A6J6VP67_9ZZZZ</name>
<evidence type="ECO:0000256" key="1">
    <source>
        <dbReference type="SAM" id="Phobius"/>
    </source>
</evidence>